<keyword evidence="5" id="KW-0675">Receptor</keyword>
<dbReference type="Gene3D" id="2.170.130.10">
    <property type="entry name" value="TonB-dependent receptor, plug domain"/>
    <property type="match status" value="1"/>
</dbReference>
<keyword evidence="3" id="KW-0998">Cell outer membrane</keyword>
<dbReference type="GO" id="GO:0009279">
    <property type="term" value="C:cell outer membrane"/>
    <property type="evidence" value="ECO:0007669"/>
    <property type="project" value="UniProtKB-SubCell"/>
</dbReference>
<name>A0A4Q7PIX8_9FLAO</name>
<dbReference type="SUPFAM" id="SSF49464">
    <property type="entry name" value="Carboxypeptidase regulatory domain-like"/>
    <property type="match status" value="1"/>
</dbReference>
<evidence type="ECO:0000313" key="6">
    <source>
        <dbReference type="Proteomes" id="UP000292262"/>
    </source>
</evidence>
<dbReference type="Gene3D" id="2.40.170.20">
    <property type="entry name" value="TonB-dependent receptor, beta-barrel domain"/>
    <property type="match status" value="1"/>
</dbReference>
<accession>A0A4Q7PIX8</accession>
<comment type="subcellular location">
    <subcellularLocation>
        <location evidence="1">Cell outer membrane</location>
    </subcellularLocation>
</comment>
<evidence type="ECO:0000313" key="5">
    <source>
        <dbReference type="EMBL" id="RZS99988.1"/>
    </source>
</evidence>
<evidence type="ECO:0000259" key="4">
    <source>
        <dbReference type="Pfam" id="PF07715"/>
    </source>
</evidence>
<sequence length="842" mass="95204">MTLKSVLTLLFLISLQIVVCQSLNKEFKEVAELLKKLEQQYGCTFSYLDNDVKNLTISFLKKPTSLEDYISLLERNTPLTFTSLSKNDYAISLSTVPKQICGRVLSAEDQKPLANVKIQLQNTIVYTDSTGTFFLTTNTWDASLQIETIGFNQKSVAVKKFLNPVCTVQYLSKNIEFLSPILITNYLTKGLSKNYDGSVSVNYKDFTIVPGQIEPDLLQTLQAIPGVMSANETISDLNIRGGTQDQNLILWDGIKMYQTSHFFGLISAFNPYLTKDIRLYQNGSKAKYGDGVSGVIVMETENSLKDSTEVSVGINMLSMDSYVDTPINSKSSIQITARTSINEFIETPTYSSYFNKSFQNSELVGADDTVFTSDDTFTFYDISTRYLYQITEDDLLKFNFLSIQNDLVFLENAIVNNRKEVKESGLKQQNLAGGVTYIKNWTPKTHTSFMVYGSNYVLEATNSDILNDQRLFQQNEILESGTKLQAQTKLNPKVNLSYGYQFNETGISHLRDLNNPIFRDFSKEVIRSHSFYTELAYLSPNQKTALTAGTRLTKHNKFSTFYTEPRLSLNQKIANRLSFTLAGELKSQITSQIVDFQNDFLGVENRKWVLSNGKDVPVLKSQQLSSGLTYSPGNWILSGEAYYKKVDGILSKSQGFQNQFENSNDHGSYTITGIDLLINKRFKNLNIWLTYSTSNNTYEFNNLSDEKFPNSIDITHNARLALTYFNKKLQYSAGISWHSGRPTTAIDSNNPIVDEEINYLSPNEDNLQDYLRVDGSALYNFKLSRKIRAKAGISFWNITNYSNVINSFYTIDNATDTNNPSVLLSEESGLEFTANAIFRITF</sequence>
<reference evidence="5 6" key="1">
    <citation type="submission" date="2019-02" db="EMBL/GenBank/DDBJ databases">
        <title>Genomic Encyclopedia of Type Strains, Phase IV (KMG-IV): sequencing the most valuable type-strain genomes for metagenomic binning, comparative biology and taxonomic classification.</title>
        <authorList>
            <person name="Goeker M."/>
        </authorList>
    </citation>
    <scope>NUCLEOTIDE SEQUENCE [LARGE SCALE GENOMIC DNA]</scope>
    <source>
        <strain evidence="5 6">DSM 17196</strain>
    </source>
</reference>
<dbReference type="InterPro" id="IPR008969">
    <property type="entry name" value="CarboxyPept-like_regulatory"/>
</dbReference>
<protein>
    <submittedName>
        <fullName evidence="5">Outer membrane receptor for ferrienterochelin and colicin</fullName>
    </submittedName>
</protein>
<keyword evidence="6" id="KW-1185">Reference proteome</keyword>
<dbReference type="EMBL" id="SGXE01000001">
    <property type="protein sequence ID" value="RZS99988.1"/>
    <property type="molecule type" value="Genomic_DNA"/>
</dbReference>
<feature type="domain" description="TonB-dependent receptor plug" evidence="4">
    <location>
        <begin position="216"/>
        <end position="294"/>
    </location>
</feature>
<dbReference type="Pfam" id="PF07715">
    <property type="entry name" value="Plug"/>
    <property type="match status" value="1"/>
</dbReference>
<keyword evidence="2" id="KW-0472">Membrane</keyword>
<evidence type="ECO:0000256" key="3">
    <source>
        <dbReference type="ARBA" id="ARBA00023237"/>
    </source>
</evidence>
<proteinExistence type="predicted"/>
<evidence type="ECO:0000256" key="2">
    <source>
        <dbReference type="ARBA" id="ARBA00023136"/>
    </source>
</evidence>
<gene>
    <name evidence="5" type="ORF">EV197_1219</name>
</gene>
<dbReference type="InterPro" id="IPR012910">
    <property type="entry name" value="Plug_dom"/>
</dbReference>
<dbReference type="AlphaFoldDB" id="A0A4Q7PIX8"/>
<dbReference type="InterPro" id="IPR036942">
    <property type="entry name" value="Beta-barrel_TonB_sf"/>
</dbReference>
<organism evidence="5 6">
    <name type="scientific">Aquimarina brevivitae</name>
    <dbReference type="NCBI Taxonomy" id="323412"/>
    <lineage>
        <taxon>Bacteria</taxon>
        <taxon>Pseudomonadati</taxon>
        <taxon>Bacteroidota</taxon>
        <taxon>Flavobacteriia</taxon>
        <taxon>Flavobacteriales</taxon>
        <taxon>Flavobacteriaceae</taxon>
        <taxon>Aquimarina</taxon>
    </lineage>
</organism>
<comment type="caution">
    <text evidence="5">The sequence shown here is derived from an EMBL/GenBank/DDBJ whole genome shotgun (WGS) entry which is preliminary data.</text>
</comment>
<dbReference type="Proteomes" id="UP000292262">
    <property type="component" value="Unassembled WGS sequence"/>
</dbReference>
<evidence type="ECO:0000256" key="1">
    <source>
        <dbReference type="ARBA" id="ARBA00004442"/>
    </source>
</evidence>
<dbReference type="InterPro" id="IPR037066">
    <property type="entry name" value="Plug_dom_sf"/>
</dbReference>
<dbReference type="SUPFAM" id="SSF56935">
    <property type="entry name" value="Porins"/>
    <property type="match status" value="1"/>
</dbReference>